<keyword evidence="6 19" id="KW-1133">Transmembrane helix</keyword>
<evidence type="ECO:0000256" key="7">
    <source>
        <dbReference type="ARBA" id="ARBA00023018"/>
    </source>
</evidence>
<evidence type="ECO:0000256" key="15">
    <source>
        <dbReference type="ARBA" id="ARBA00034100"/>
    </source>
</evidence>
<keyword evidence="7" id="KW-0770">Synapse</keyword>
<evidence type="ECO:0000256" key="13">
    <source>
        <dbReference type="ARBA" id="ARBA00023286"/>
    </source>
</evidence>
<feature type="chain" id="PRO_5035294207" evidence="20">
    <location>
        <begin position="24"/>
        <end position="824"/>
    </location>
</feature>
<gene>
    <name evidence="23" type="ORF">DCHRY22_LOCUS764</name>
</gene>
<keyword evidence="8" id="KW-0406">Ion transport</keyword>
<reference evidence="23" key="1">
    <citation type="submission" date="2021-09" db="EMBL/GenBank/DDBJ databases">
        <authorList>
            <person name="Martin H S."/>
        </authorList>
    </citation>
    <scope>NUCLEOTIDE SEQUENCE</scope>
</reference>
<comment type="subcellular location">
    <subcellularLocation>
        <location evidence="1">Cell membrane</location>
        <topology evidence="1">Multi-pass membrane protein</topology>
    </subcellularLocation>
    <subcellularLocation>
        <location evidence="15">Postsynaptic cell membrane</location>
    </subcellularLocation>
</comment>
<dbReference type="Pfam" id="PF01094">
    <property type="entry name" value="ANF_receptor"/>
    <property type="match status" value="1"/>
</dbReference>
<feature type="signal peptide" evidence="20">
    <location>
        <begin position="1"/>
        <end position="23"/>
    </location>
</feature>
<dbReference type="InterPro" id="IPR015683">
    <property type="entry name" value="Ionotropic_Glu_rcpt"/>
</dbReference>
<proteinExistence type="inferred from homology"/>
<evidence type="ECO:0000256" key="3">
    <source>
        <dbReference type="ARBA" id="ARBA00022448"/>
    </source>
</evidence>
<feature type="domain" description="Ionotropic glutamate receptor L-glutamate and glycine-binding" evidence="22">
    <location>
        <begin position="401"/>
        <end position="464"/>
    </location>
</feature>
<feature type="binding site" evidence="16">
    <location>
        <position position="480"/>
    </location>
    <ligand>
        <name>L-glutamate</name>
        <dbReference type="ChEBI" id="CHEBI:29985"/>
    </ligand>
</feature>
<dbReference type="SUPFAM" id="SSF53822">
    <property type="entry name" value="Periplasmic binding protein-like I"/>
    <property type="match status" value="1"/>
</dbReference>
<evidence type="ECO:0000313" key="23">
    <source>
        <dbReference type="EMBL" id="CAG9558746.1"/>
    </source>
</evidence>
<keyword evidence="5 19" id="KW-0812">Transmembrane</keyword>
<dbReference type="Pfam" id="PF10613">
    <property type="entry name" value="Lig_chan-Glu_bd"/>
    <property type="match status" value="1"/>
</dbReference>
<evidence type="ECO:0000256" key="5">
    <source>
        <dbReference type="ARBA" id="ARBA00022692"/>
    </source>
</evidence>
<keyword evidence="11" id="KW-0325">Glycoprotein</keyword>
<feature type="site" description="Crucial to convey clamshell closure to channel opening" evidence="17">
    <location>
        <position position="634"/>
    </location>
</feature>
<accession>A0A8J2MIG1</accession>
<evidence type="ECO:0000256" key="17">
    <source>
        <dbReference type="PIRSR" id="PIRSR601508-2"/>
    </source>
</evidence>
<feature type="binding site" evidence="16">
    <location>
        <position position="654"/>
    </location>
    <ligand>
        <name>L-glutamate</name>
        <dbReference type="ChEBI" id="CHEBI:29985"/>
    </ligand>
</feature>
<evidence type="ECO:0000256" key="1">
    <source>
        <dbReference type="ARBA" id="ARBA00004651"/>
    </source>
</evidence>
<evidence type="ECO:0000256" key="8">
    <source>
        <dbReference type="ARBA" id="ARBA00023065"/>
    </source>
</evidence>
<dbReference type="CDD" id="cd06380">
    <property type="entry name" value="PBP1_iGluR_AMPA"/>
    <property type="match status" value="1"/>
</dbReference>
<dbReference type="GO" id="GO:0015276">
    <property type="term" value="F:ligand-gated monoatomic ion channel activity"/>
    <property type="evidence" value="ECO:0007669"/>
    <property type="project" value="InterPro"/>
</dbReference>
<evidence type="ECO:0000256" key="12">
    <source>
        <dbReference type="ARBA" id="ARBA00023257"/>
    </source>
</evidence>
<keyword evidence="13" id="KW-1071">Ligand-gated ion channel</keyword>
<evidence type="ECO:0000256" key="16">
    <source>
        <dbReference type="PIRSR" id="PIRSR601508-1"/>
    </source>
</evidence>
<feature type="transmembrane region" description="Helical" evidence="19">
    <location>
        <begin position="519"/>
        <end position="538"/>
    </location>
</feature>
<dbReference type="InterPro" id="IPR028082">
    <property type="entry name" value="Peripla_BP_I"/>
</dbReference>
<evidence type="ECO:0000259" key="21">
    <source>
        <dbReference type="SMART" id="SM00079"/>
    </source>
</evidence>
<dbReference type="GO" id="GO:0045211">
    <property type="term" value="C:postsynaptic membrane"/>
    <property type="evidence" value="ECO:0007669"/>
    <property type="project" value="UniProtKB-SubCell"/>
</dbReference>
<keyword evidence="24" id="KW-1185">Reference proteome</keyword>
<protein>
    <submittedName>
        <fullName evidence="23">(African queen) hypothetical protein</fullName>
    </submittedName>
</protein>
<evidence type="ECO:0000313" key="24">
    <source>
        <dbReference type="Proteomes" id="UP000789524"/>
    </source>
</evidence>
<dbReference type="SMART" id="SM00918">
    <property type="entry name" value="Lig_chan-Glu_bd"/>
    <property type="match status" value="1"/>
</dbReference>
<keyword evidence="9 19" id="KW-0472">Membrane</keyword>
<dbReference type="FunFam" id="1.10.287.70:FF:000143">
    <property type="entry name" value="Probable glutamate receptor"/>
    <property type="match status" value="1"/>
</dbReference>
<evidence type="ECO:0000256" key="20">
    <source>
        <dbReference type="SAM" id="SignalP"/>
    </source>
</evidence>
<comment type="similarity">
    <text evidence="2">Belongs to the glutamate-gated ion channel (TC 1.A.10.1) family.</text>
</comment>
<keyword evidence="3" id="KW-0813">Transport</keyword>
<feature type="domain" description="Ionotropic glutamate receptor C-terminal" evidence="21">
    <location>
        <begin position="391"/>
        <end position="710"/>
    </location>
</feature>
<evidence type="ECO:0000256" key="14">
    <source>
        <dbReference type="ARBA" id="ARBA00023303"/>
    </source>
</evidence>
<dbReference type="InterPro" id="IPR001508">
    <property type="entry name" value="Iono_Glu_rcpt_met"/>
</dbReference>
<dbReference type="PRINTS" id="PR00177">
    <property type="entry name" value="NMDARECEPTOR"/>
</dbReference>
<dbReference type="InterPro" id="IPR001828">
    <property type="entry name" value="ANF_lig-bd_rcpt"/>
</dbReference>
<evidence type="ECO:0000256" key="6">
    <source>
        <dbReference type="ARBA" id="ARBA00022989"/>
    </source>
</evidence>
<keyword evidence="14" id="KW-0407">Ion channel</keyword>
<dbReference type="SUPFAM" id="SSF81324">
    <property type="entry name" value="Voltage-gated potassium channels"/>
    <property type="match status" value="1"/>
</dbReference>
<feature type="binding site" evidence="16">
    <location>
        <position position="473"/>
    </location>
    <ligand>
        <name>L-glutamate</name>
        <dbReference type="ChEBI" id="CHEBI:29985"/>
    </ligand>
</feature>
<keyword evidence="18" id="KW-1015">Disulfide bond</keyword>
<evidence type="ECO:0000256" key="2">
    <source>
        <dbReference type="ARBA" id="ARBA00008685"/>
    </source>
</evidence>
<dbReference type="OrthoDB" id="5984008at2759"/>
<name>A0A8J2MIG1_9NEOP</name>
<keyword evidence="12" id="KW-0628">Postsynaptic cell membrane</keyword>
<dbReference type="InterPro" id="IPR019594">
    <property type="entry name" value="Glu/Gly-bd"/>
</dbReference>
<dbReference type="FunFam" id="3.40.190.10:FF:000024">
    <property type="entry name" value="Glutamate receptor, ionotropic, delta 1"/>
    <property type="match status" value="1"/>
</dbReference>
<dbReference type="Proteomes" id="UP000789524">
    <property type="component" value="Unassembled WGS sequence"/>
</dbReference>
<dbReference type="FunFam" id="3.40.50.2300:FF:000186">
    <property type="entry name" value="Glutamate receptor 1"/>
    <property type="match status" value="1"/>
</dbReference>
<evidence type="ECO:0000256" key="11">
    <source>
        <dbReference type="ARBA" id="ARBA00023180"/>
    </source>
</evidence>
<evidence type="ECO:0000256" key="10">
    <source>
        <dbReference type="ARBA" id="ARBA00023170"/>
    </source>
</evidence>
<feature type="transmembrane region" description="Helical" evidence="19">
    <location>
        <begin position="737"/>
        <end position="757"/>
    </location>
</feature>
<feature type="disulfide bond" evidence="18">
    <location>
        <begin position="666"/>
        <end position="716"/>
    </location>
</feature>
<evidence type="ECO:0000256" key="4">
    <source>
        <dbReference type="ARBA" id="ARBA00022475"/>
    </source>
</evidence>
<comment type="caution">
    <text evidence="23">The sequence shown here is derived from an EMBL/GenBank/DDBJ whole genome shotgun (WGS) entry which is preliminary data.</text>
</comment>
<dbReference type="EMBL" id="CAKASE010000043">
    <property type="protein sequence ID" value="CAG9558746.1"/>
    <property type="molecule type" value="Genomic_DNA"/>
</dbReference>
<organism evidence="23 24">
    <name type="scientific">Danaus chrysippus</name>
    <name type="common">African queen</name>
    <dbReference type="NCBI Taxonomy" id="151541"/>
    <lineage>
        <taxon>Eukaryota</taxon>
        <taxon>Metazoa</taxon>
        <taxon>Ecdysozoa</taxon>
        <taxon>Arthropoda</taxon>
        <taxon>Hexapoda</taxon>
        <taxon>Insecta</taxon>
        <taxon>Pterygota</taxon>
        <taxon>Neoptera</taxon>
        <taxon>Endopterygota</taxon>
        <taxon>Lepidoptera</taxon>
        <taxon>Glossata</taxon>
        <taxon>Ditrysia</taxon>
        <taxon>Papilionoidea</taxon>
        <taxon>Nymphalidae</taxon>
        <taxon>Danainae</taxon>
        <taxon>Danaini</taxon>
        <taxon>Danaina</taxon>
        <taxon>Danaus</taxon>
        <taxon>Anosia</taxon>
    </lineage>
</organism>
<dbReference type="Gene3D" id="3.40.190.10">
    <property type="entry name" value="Periplasmic binding protein-like II"/>
    <property type="match status" value="2"/>
</dbReference>
<evidence type="ECO:0000256" key="9">
    <source>
        <dbReference type="ARBA" id="ARBA00023136"/>
    </source>
</evidence>
<dbReference type="GO" id="GO:0038023">
    <property type="term" value="F:signaling receptor activity"/>
    <property type="evidence" value="ECO:0007669"/>
    <property type="project" value="InterPro"/>
</dbReference>
<keyword evidence="4" id="KW-1003">Cell membrane</keyword>
<sequence length="824" mass="93298">MEDNHKTVFVAGLLLSFLAVVSGQSFAVEKIAVVCNQFARGVFAMLGAVTPESFDTLHSYTNTFQMPFVTPWFPEKVIPPSSGLIDHAVSMRPDYHRAIVDTIVHYGWKEIIYIYDSHDGLLRLQQLYQTMQPGKTAFKISLVKRIYNASDAMDFLLALEQYDRWSNKRIVLDCNAKNAKSILVEHVRKVQLGRRTYHYMLSGLVMDDHWEDEVTEYGALNITGFRIVDLSRKNVKDFMEGLKRMDPRFKGTVSAQTALMYDGVQVLMDALGRLWKKKPDAFRSALRRAAAQANSTKVIDCNPGKSWVVPFEHGDKISRLIKKTDIEGLTGNISFNEEGHRCNFTLHVMEMTVQSAMVKVATWTDKQGLTLVPSKNIQQPAAPVFFDANKTYTITTILQDPFMMIKPIEYGQREDQFHGFCKDLVDLIAAKLGIKYEIRVVRDGKFGKEVSHRIWSGLVGEILRKDSDIAVAPLAITPEREKVIDFSEPFLTIETPIKQAKNTKHLSGTFSFLRPLSKEIWLCVIFSFFAVSIVLFLVSRFSPYEWRSVSITDTHLEHPISNTNEIILHNKFSIWNSFWFSLGSFMQQGSDVVPKSLSGRIVGIVWWFFALILVCSYTANLAAYLIVERISQPIRYESINETPNTNPDLVSDFDMSFSHYRDIRSCRYKQVNFGIAMAKGSPLREGINLVIVNMKKDGVISKLWKKWLLTTNKPDCDLVKDEETTITEMTLSQISGVFYVLVCGLAVALGVALLEFCQHGRAEAAKANVPLRAALRAKAKMATHERKTRDQERLGWNGSAFSGYFAAGTQISQDDTAHANFTHV</sequence>
<dbReference type="AlphaFoldDB" id="A0A8J2MIG1"/>
<feature type="disulfide bond" evidence="18">
    <location>
        <begin position="35"/>
        <end position="301"/>
    </location>
</feature>
<evidence type="ECO:0000259" key="22">
    <source>
        <dbReference type="SMART" id="SM00918"/>
    </source>
</evidence>
<evidence type="ECO:0000256" key="18">
    <source>
        <dbReference type="PIRSR" id="PIRSR601508-3"/>
    </source>
</evidence>
<dbReference type="Gene3D" id="1.10.287.70">
    <property type="match status" value="1"/>
</dbReference>
<dbReference type="SMART" id="SM00079">
    <property type="entry name" value="PBPe"/>
    <property type="match status" value="1"/>
</dbReference>
<keyword evidence="10" id="KW-0675">Receptor</keyword>
<feature type="transmembrane region" description="Helical" evidence="19">
    <location>
        <begin position="604"/>
        <end position="627"/>
    </location>
</feature>
<dbReference type="Gene3D" id="3.40.50.2300">
    <property type="match status" value="2"/>
</dbReference>
<dbReference type="PANTHER" id="PTHR18966">
    <property type="entry name" value="IONOTROPIC GLUTAMATE RECEPTOR"/>
    <property type="match status" value="1"/>
</dbReference>
<keyword evidence="20" id="KW-0732">Signal</keyword>
<dbReference type="Pfam" id="PF00060">
    <property type="entry name" value="Lig_chan"/>
    <property type="match status" value="1"/>
</dbReference>
<dbReference type="InterPro" id="IPR001320">
    <property type="entry name" value="Iontro_rcpt_C"/>
</dbReference>
<dbReference type="SUPFAM" id="SSF53850">
    <property type="entry name" value="Periplasmic binding protein-like II"/>
    <property type="match status" value="1"/>
</dbReference>
<evidence type="ECO:0000256" key="19">
    <source>
        <dbReference type="SAM" id="Phobius"/>
    </source>
</evidence>